<protein>
    <submittedName>
        <fullName evidence="2">Uncharacterized protein</fullName>
    </submittedName>
</protein>
<reference evidence="2" key="1">
    <citation type="submission" date="2023-04" db="EMBL/GenBank/DDBJ databases">
        <title>Assessment of the microbiological origin of a defect in Grana Padano cheese.</title>
        <authorList>
            <person name="Zago M."/>
            <person name="Rossetti L."/>
            <person name="Bonvini B."/>
            <person name="Carminati D."/>
            <person name="Giraffa G."/>
        </authorList>
    </citation>
    <scope>NUCLEOTIDE SEQUENCE</scope>
    <source>
        <strain evidence="2">4990</strain>
    </source>
</reference>
<feature type="transmembrane region" description="Helical" evidence="1">
    <location>
        <begin position="37"/>
        <end position="57"/>
    </location>
</feature>
<feature type="transmembrane region" description="Helical" evidence="1">
    <location>
        <begin position="6"/>
        <end position="25"/>
    </location>
</feature>
<evidence type="ECO:0000313" key="2">
    <source>
        <dbReference type="EMBL" id="MDS1005010.1"/>
    </source>
</evidence>
<keyword evidence="1" id="KW-0812">Transmembrane</keyword>
<sequence length="102" mass="11555">MKNKNYFILGILLTVLSIILIFLGLKFNIIISISALICLFIGIAILMHWSAISYVWVCDECGEKFNISLKQNILGINGGVNYKNLYCPKCHKKTMCKGILKR</sequence>
<evidence type="ECO:0000256" key="1">
    <source>
        <dbReference type="SAM" id="Phobius"/>
    </source>
</evidence>
<proteinExistence type="predicted"/>
<comment type="caution">
    <text evidence="2">The sequence shown here is derived from an EMBL/GenBank/DDBJ whole genome shotgun (WGS) entry which is preliminary data.</text>
</comment>
<dbReference type="AlphaFoldDB" id="A0AAE4FML7"/>
<keyword evidence="1" id="KW-1133">Transmembrane helix</keyword>
<dbReference type="Proteomes" id="UP001182303">
    <property type="component" value="Unassembled WGS sequence"/>
</dbReference>
<accession>A0AAE4FML7</accession>
<keyword evidence="1" id="KW-0472">Membrane</keyword>
<name>A0AAE4FML7_CLOSG</name>
<dbReference type="RefSeq" id="WP_310944398.1">
    <property type="nucleotide sequence ID" value="NZ_JARUIS010000032.1"/>
</dbReference>
<evidence type="ECO:0000313" key="3">
    <source>
        <dbReference type="Proteomes" id="UP001182303"/>
    </source>
</evidence>
<organism evidence="2 3">
    <name type="scientific">Clostridium sporogenes</name>
    <dbReference type="NCBI Taxonomy" id="1509"/>
    <lineage>
        <taxon>Bacteria</taxon>
        <taxon>Bacillati</taxon>
        <taxon>Bacillota</taxon>
        <taxon>Clostridia</taxon>
        <taxon>Eubacteriales</taxon>
        <taxon>Clostridiaceae</taxon>
        <taxon>Clostridium</taxon>
    </lineage>
</organism>
<gene>
    <name evidence="2" type="ORF">P9J83_16115</name>
</gene>
<dbReference type="EMBL" id="JARUIS010000032">
    <property type="protein sequence ID" value="MDS1005010.1"/>
    <property type="molecule type" value="Genomic_DNA"/>
</dbReference>